<evidence type="ECO:0000256" key="3">
    <source>
        <dbReference type="ARBA" id="ARBA00023163"/>
    </source>
</evidence>
<proteinExistence type="predicted"/>
<sequence length="249" mass="26954">MRLLSGDARDALLTPLDGGGRSQAVARRLGSAIALGLLEDGEQLPSESQLAATLNVSTLTLRDALAELRSWGLVETRRGRGGGSFVRMSQAALARLSHDRLAEVGVSDLRELGDMHSMVAGSAAHKAAERASPTELARLRDLVSRMADARDATELHRLESRYYIEMAAAAQSARLTRLEIELQGDLAQVMWRLQTDRSAAAVAAGRAAVVEEVARHRGDRARRLTEEQVADDTRRLIDDHIATTRSSAS</sequence>
<keyword evidence="3" id="KW-0804">Transcription</keyword>
<dbReference type="Gene3D" id="1.10.10.10">
    <property type="entry name" value="Winged helix-like DNA-binding domain superfamily/Winged helix DNA-binding domain"/>
    <property type="match status" value="1"/>
</dbReference>
<dbReference type="InterPro" id="IPR036388">
    <property type="entry name" value="WH-like_DNA-bd_sf"/>
</dbReference>
<dbReference type="InterPro" id="IPR000524">
    <property type="entry name" value="Tscrpt_reg_HTH_GntR"/>
</dbReference>
<dbReference type="PANTHER" id="PTHR43537:SF24">
    <property type="entry name" value="GLUCONATE OPERON TRANSCRIPTIONAL REPRESSOR"/>
    <property type="match status" value="1"/>
</dbReference>
<dbReference type="CDD" id="cd07377">
    <property type="entry name" value="WHTH_GntR"/>
    <property type="match status" value="1"/>
</dbReference>
<gene>
    <name evidence="5" type="ORF">FHU40_003125</name>
</gene>
<dbReference type="SMART" id="SM00345">
    <property type="entry name" value="HTH_GNTR"/>
    <property type="match status" value="1"/>
</dbReference>
<keyword evidence="6" id="KW-1185">Reference proteome</keyword>
<dbReference type="PRINTS" id="PR00035">
    <property type="entry name" value="HTHGNTR"/>
</dbReference>
<dbReference type="Proteomes" id="UP000589626">
    <property type="component" value="Unassembled WGS sequence"/>
</dbReference>
<name>A0A7W4Z1X0_9ACTN</name>
<protein>
    <submittedName>
        <fullName evidence="5">DNA-binding FadR family transcriptional regulator</fullName>
    </submittedName>
</protein>
<dbReference type="GO" id="GO:0003700">
    <property type="term" value="F:DNA-binding transcription factor activity"/>
    <property type="evidence" value="ECO:0007669"/>
    <property type="project" value="InterPro"/>
</dbReference>
<accession>A0A7W4Z1X0</accession>
<evidence type="ECO:0000256" key="1">
    <source>
        <dbReference type="ARBA" id="ARBA00023015"/>
    </source>
</evidence>
<evidence type="ECO:0000259" key="4">
    <source>
        <dbReference type="PROSITE" id="PS50949"/>
    </source>
</evidence>
<dbReference type="RefSeq" id="WP_221199852.1">
    <property type="nucleotide sequence ID" value="NZ_JACHWR010000002.1"/>
</dbReference>
<reference evidence="5 6" key="1">
    <citation type="submission" date="2020-08" db="EMBL/GenBank/DDBJ databases">
        <title>Sequencing the genomes of 1000 actinobacteria strains.</title>
        <authorList>
            <person name="Klenk H.-P."/>
        </authorList>
    </citation>
    <scope>NUCLEOTIDE SEQUENCE [LARGE SCALE GENOMIC DNA]</scope>
    <source>
        <strain evidence="5 6">DSM 105498</strain>
    </source>
</reference>
<dbReference type="Pfam" id="PF00392">
    <property type="entry name" value="GntR"/>
    <property type="match status" value="1"/>
</dbReference>
<keyword evidence="1" id="KW-0805">Transcription regulation</keyword>
<dbReference type="SMART" id="SM00895">
    <property type="entry name" value="FCD"/>
    <property type="match status" value="1"/>
</dbReference>
<dbReference type="SUPFAM" id="SSF46785">
    <property type="entry name" value="Winged helix' DNA-binding domain"/>
    <property type="match status" value="1"/>
</dbReference>
<dbReference type="PANTHER" id="PTHR43537">
    <property type="entry name" value="TRANSCRIPTIONAL REGULATOR, GNTR FAMILY"/>
    <property type="match status" value="1"/>
</dbReference>
<organism evidence="5 6">
    <name type="scientific">Nocardioides soli</name>
    <dbReference type="NCBI Taxonomy" id="1036020"/>
    <lineage>
        <taxon>Bacteria</taxon>
        <taxon>Bacillati</taxon>
        <taxon>Actinomycetota</taxon>
        <taxon>Actinomycetes</taxon>
        <taxon>Propionibacteriales</taxon>
        <taxon>Nocardioidaceae</taxon>
        <taxon>Nocardioides</taxon>
    </lineage>
</organism>
<dbReference type="EMBL" id="JACHWR010000002">
    <property type="protein sequence ID" value="MBB3043307.1"/>
    <property type="molecule type" value="Genomic_DNA"/>
</dbReference>
<feature type="domain" description="HTH gntR-type" evidence="4">
    <location>
        <begin position="19"/>
        <end position="89"/>
    </location>
</feature>
<dbReference type="GO" id="GO:0003677">
    <property type="term" value="F:DNA binding"/>
    <property type="evidence" value="ECO:0007669"/>
    <property type="project" value="UniProtKB-KW"/>
</dbReference>
<dbReference type="Gene3D" id="1.20.120.530">
    <property type="entry name" value="GntR ligand-binding domain-like"/>
    <property type="match status" value="1"/>
</dbReference>
<comment type="caution">
    <text evidence="5">The sequence shown here is derived from an EMBL/GenBank/DDBJ whole genome shotgun (WGS) entry which is preliminary data.</text>
</comment>
<dbReference type="InterPro" id="IPR008920">
    <property type="entry name" value="TF_FadR/GntR_C"/>
</dbReference>
<evidence type="ECO:0000313" key="5">
    <source>
        <dbReference type="EMBL" id="MBB3043307.1"/>
    </source>
</evidence>
<evidence type="ECO:0000313" key="6">
    <source>
        <dbReference type="Proteomes" id="UP000589626"/>
    </source>
</evidence>
<evidence type="ECO:0000256" key="2">
    <source>
        <dbReference type="ARBA" id="ARBA00023125"/>
    </source>
</evidence>
<dbReference type="InterPro" id="IPR011711">
    <property type="entry name" value="GntR_C"/>
</dbReference>
<keyword evidence="2 5" id="KW-0238">DNA-binding</keyword>
<dbReference type="Pfam" id="PF07729">
    <property type="entry name" value="FCD"/>
    <property type="match status" value="1"/>
</dbReference>
<dbReference type="SUPFAM" id="SSF48008">
    <property type="entry name" value="GntR ligand-binding domain-like"/>
    <property type="match status" value="1"/>
</dbReference>
<dbReference type="AlphaFoldDB" id="A0A7W4Z1X0"/>
<dbReference type="PROSITE" id="PS50949">
    <property type="entry name" value="HTH_GNTR"/>
    <property type="match status" value="1"/>
</dbReference>
<dbReference type="InterPro" id="IPR036390">
    <property type="entry name" value="WH_DNA-bd_sf"/>
</dbReference>